<feature type="signal peptide" evidence="2">
    <location>
        <begin position="1"/>
        <end position="20"/>
    </location>
</feature>
<feature type="compositionally biased region" description="Low complexity" evidence="1">
    <location>
        <begin position="68"/>
        <end position="79"/>
    </location>
</feature>
<comment type="caution">
    <text evidence="3">The sequence shown here is derived from an EMBL/GenBank/DDBJ whole genome shotgun (WGS) entry which is preliminary data.</text>
</comment>
<dbReference type="EMBL" id="JAIWYP010000001">
    <property type="protein sequence ID" value="KAH3877043.1"/>
    <property type="molecule type" value="Genomic_DNA"/>
</dbReference>
<keyword evidence="2" id="KW-0732">Signal</keyword>
<protein>
    <submittedName>
        <fullName evidence="3">Uncharacterized protein</fullName>
    </submittedName>
</protein>
<dbReference type="Proteomes" id="UP000828390">
    <property type="component" value="Unassembled WGS sequence"/>
</dbReference>
<evidence type="ECO:0000313" key="3">
    <source>
        <dbReference type="EMBL" id="KAH3877043.1"/>
    </source>
</evidence>
<evidence type="ECO:0000256" key="2">
    <source>
        <dbReference type="SAM" id="SignalP"/>
    </source>
</evidence>
<name>A0A9D4MIB1_DREPO</name>
<proteinExistence type="predicted"/>
<feature type="chain" id="PRO_5039533609" evidence="2">
    <location>
        <begin position="21"/>
        <end position="79"/>
    </location>
</feature>
<sequence>MGSLSAFLTLSPLFYVKTTCKIFCVNAACGGIRYVCDKALVYDVYDSCEDDYSDGKDGEDGDNDDGDCGNYDHGNDNCA</sequence>
<evidence type="ECO:0000313" key="4">
    <source>
        <dbReference type="Proteomes" id="UP000828390"/>
    </source>
</evidence>
<evidence type="ECO:0000256" key="1">
    <source>
        <dbReference type="SAM" id="MobiDB-lite"/>
    </source>
</evidence>
<gene>
    <name evidence="3" type="ORF">DPMN_000898</name>
</gene>
<organism evidence="3 4">
    <name type="scientific">Dreissena polymorpha</name>
    <name type="common">Zebra mussel</name>
    <name type="synonym">Mytilus polymorpha</name>
    <dbReference type="NCBI Taxonomy" id="45954"/>
    <lineage>
        <taxon>Eukaryota</taxon>
        <taxon>Metazoa</taxon>
        <taxon>Spiralia</taxon>
        <taxon>Lophotrochozoa</taxon>
        <taxon>Mollusca</taxon>
        <taxon>Bivalvia</taxon>
        <taxon>Autobranchia</taxon>
        <taxon>Heteroconchia</taxon>
        <taxon>Euheterodonta</taxon>
        <taxon>Imparidentia</taxon>
        <taxon>Neoheterodontei</taxon>
        <taxon>Myida</taxon>
        <taxon>Dreissenoidea</taxon>
        <taxon>Dreissenidae</taxon>
        <taxon>Dreissena</taxon>
    </lineage>
</organism>
<reference evidence="3" key="1">
    <citation type="journal article" date="2019" name="bioRxiv">
        <title>The Genome of the Zebra Mussel, Dreissena polymorpha: A Resource for Invasive Species Research.</title>
        <authorList>
            <person name="McCartney M.A."/>
            <person name="Auch B."/>
            <person name="Kono T."/>
            <person name="Mallez S."/>
            <person name="Zhang Y."/>
            <person name="Obille A."/>
            <person name="Becker A."/>
            <person name="Abrahante J.E."/>
            <person name="Garbe J."/>
            <person name="Badalamenti J.P."/>
            <person name="Herman A."/>
            <person name="Mangelson H."/>
            <person name="Liachko I."/>
            <person name="Sullivan S."/>
            <person name="Sone E.D."/>
            <person name="Koren S."/>
            <person name="Silverstein K.A.T."/>
            <person name="Beckman K.B."/>
            <person name="Gohl D.M."/>
        </authorList>
    </citation>
    <scope>NUCLEOTIDE SEQUENCE</scope>
    <source>
        <strain evidence="3">Duluth1</strain>
        <tissue evidence="3">Whole animal</tissue>
    </source>
</reference>
<dbReference type="AlphaFoldDB" id="A0A9D4MIB1"/>
<keyword evidence="4" id="KW-1185">Reference proteome</keyword>
<accession>A0A9D4MIB1</accession>
<reference evidence="3" key="2">
    <citation type="submission" date="2020-11" db="EMBL/GenBank/DDBJ databases">
        <authorList>
            <person name="McCartney M.A."/>
            <person name="Auch B."/>
            <person name="Kono T."/>
            <person name="Mallez S."/>
            <person name="Becker A."/>
            <person name="Gohl D.M."/>
            <person name="Silverstein K.A.T."/>
            <person name="Koren S."/>
            <person name="Bechman K.B."/>
            <person name="Herman A."/>
            <person name="Abrahante J.E."/>
            <person name="Garbe J."/>
        </authorList>
    </citation>
    <scope>NUCLEOTIDE SEQUENCE</scope>
    <source>
        <strain evidence="3">Duluth1</strain>
        <tissue evidence="3">Whole animal</tissue>
    </source>
</reference>
<feature type="region of interest" description="Disordered" evidence="1">
    <location>
        <begin position="50"/>
        <end position="79"/>
    </location>
</feature>